<dbReference type="Proteomes" id="UP000228380">
    <property type="component" value="Chromosome 16"/>
</dbReference>
<dbReference type="GeneID" id="103705723"/>
<gene>
    <name evidence="4" type="primary">LOC103705723</name>
</gene>
<dbReference type="SMART" id="SM01227">
    <property type="entry name" value="GCK"/>
    <property type="match status" value="1"/>
</dbReference>
<protein>
    <submittedName>
        <fullName evidence="4">Uncharacterized protein LOC103705723</fullName>
    </submittedName>
</protein>
<reference evidence="4" key="2">
    <citation type="submission" date="2025-08" db="UniProtKB">
        <authorList>
            <consortium name="RefSeq"/>
        </authorList>
    </citation>
    <scope>IDENTIFICATION</scope>
    <source>
        <tissue evidence="4">Young leaves</tissue>
    </source>
</reference>
<dbReference type="RefSeq" id="XP_008787775.1">
    <property type="nucleotide sequence ID" value="XM_008789553.3"/>
</dbReference>
<evidence type="ECO:0000256" key="1">
    <source>
        <dbReference type="SAM" id="MobiDB-lite"/>
    </source>
</evidence>
<dbReference type="PANTHER" id="PTHR34357">
    <property type="entry name" value="F7A19.14 PROTEIN-RELATED"/>
    <property type="match status" value="1"/>
</dbReference>
<dbReference type="AlphaFoldDB" id="A0A8B7BY32"/>
<dbReference type="Gene3D" id="1.10.287.2900">
    <property type="match status" value="1"/>
</dbReference>
<feature type="compositionally biased region" description="Acidic residues" evidence="1">
    <location>
        <begin position="59"/>
        <end position="71"/>
    </location>
</feature>
<keyword evidence="3" id="KW-1185">Reference proteome</keyword>
<feature type="region of interest" description="Disordered" evidence="1">
    <location>
        <begin position="1"/>
        <end position="71"/>
    </location>
</feature>
<evidence type="ECO:0000313" key="4">
    <source>
        <dbReference type="RefSeq" id="XP_008787775.1"/>
    </source>
</evidence>
<name>A0A8B7BY32_PHODC</name>
<feature type="domain" description="GCK" evidence="2">
    <location>
        <begin position="71"/>
        <end position="145"/>
    </location>
</feature>
<reference evidence="3" key="1">
    <citation type="journal article" date="2019" name="Nat. Commun.">
        <title>Genome-wide association mapping of date palm fruit traits.</title>
        <authorList>
            <person name="Hazzouri K.M."/>
            <person name="Gros-Balthazard M."/>
            <person name="Flowers J.M."/>
            <person name="Copetti D."/>
            <person name="Lemansour A."/>
            <person name="Lebrun M."/>
            <person name="Masmoudi K."/>
            <person name="Ferrand S."/>
            <person name="Dhar M.I."/>
            <person name="Fresquez Z.A."/>
            <person name="Rosas U."/>
            <person name="Zhang J."/>
            <person name="Talag J."/>
            <person name="Lee S."/>
            <person name="Kudrna D."/>
            <person name="Powell R.F."/>
            <person name="Leitch I.J."/>
            <person name="Krueger R.R."/>
            <person name="Wing R.A."/>
            <person name="Amiri K.M.A."/>
            <person name="Purugganan M.D."/>
        </authorList>
    </citation>
    <scope>NUCLEOTIDE SEQUENCE [LARGE SCALE GENOMIC DNA]</scope>
    <source>
        <strain evidence="3">cv. Khalas</strain>
    </source>
</reference>
<dbReference type="KEGG" id="pda:103705723"/>
<evidence type="ECO:0000259" key="2">
    <source>
        <dbReference type="SMART" id="SM01227"/>
    </source>
</evidence>
<dbReference type="OrthoDB" id="2148418at2759"/>
<sequence>MSSSSSPPSPSEAKILSPTTDLSSAPPPAPFSGDSGRPNSSARAVAKGGDVEKNGGEGEAGEGGEEEEEEAECGFCLFMKGGGCKDAFIAWEKCMEDAEKTGEDAVDKCFEVTTLLKKCMDAHADYYAPILVAEQAAAAAAAADSTADPDPEK</sequence>
<dbReference type="PANTHER" id="PTHR34357:SF2">
    <property type="entry name" value="F26F24.3-RELATED"/>
    <property type="match status" value="1"/>
</dbReference>
<evidence type="ECO:0000313" key="3">
    <source>
        <dbReference type="Proteomes" id="UP000228380"/>
    </source>
</evidence>
<organism evidence="3 4">
    <name type="scientific">Phoenix dactylifera</name>
    <name type="common">Date palm</name>
    <dbReference type="NCBI Taxonomy" id="42345"/>
    <lineage>
        <taxon>Eukaryota</taxon>
        <taxon>Viridiplantae</taxon>
        <taxon>Streptophyta</taxon>
        <taxon>Embryophyta</taxon>
        <taxon>Tracheophyta</taxon>
        <taxon>Spermatophyta</taxon>
        <taxon>Magnoliopsida</taxon>
        <taxon>Liliopsida</taxon>
        <taxon>Arecaceae</taxon>
        <taxon>Coryphoideae</taxon>
        <taxon>Phoeniceae</taxon>
        <taxon>Phoenix</taxon>
    </lineage>
</organism>
<dbReference type="InterPro" id="IPR012891">
    <property type="entry name" value="GCK_dom"/>
</dbReference>
<dbReference type="Pfam" id="PF07802">
    <property type="entry name" value="GCK"/>
    <property type="match status" value="1"/>
</dbReference>
<accession>A0A8B7BY32</accession>
<proteinExistence type="predicted"/>